<name>A0ABR1AV89_POLSC</name>
<dbReference type="PANTHER" id="PTHR13070:SF0">
    <property type="entry name" value="TRNA-SPLICING ENDONUCLEASE SUBUNIT SEN34"/>
    <property type="match status" value="1"/>
</dbReference>
<comment type="caution">
    <text evidence="7">The sequence shown here is derived from an EMBL/GenBank/DDBJ whole genome shotgun (WGS) entry which is preliminary data.</text>
</comment>
<dbReference type="Pfam" id="PF01974">
    <property type="entry name" value="tRNA_int_endo"/>
    <property type="match status" value="1"/>
</dbReference>
<accession>A0ABR1AV89</accession>
<dbReference type="EC" id="4.6.1.16" evidence="4"/>
<evidence type="ECO:0000256" key="3">
    <source>
        <dbReference type="ARBA" id="ARBA00023239"/>
    </source>
</evidence>
<keyword evidence="8" id="KW-1185">Reference proteome</keyword>
<evidence type="ECO:0000256" key="4">
    <source>
        <dbReference type="PIRNR" id="PIRNR017250"/>
    </source>
</evidence>
<dbReference type="InterPro" id="IPR011856">
    <property type="entry name" value="tRNA_endonuc-like_dom_sf"/>
</dbReference>
<proteinExistence type="inferred from homology"/>
<comment type="function">
    <text evidence="4">Constitutes one of the two catalytic subunit of the tRNA-splicing endonuclease complex, a complex responsible for identification and cleavage of the splice sites in pre-tRNA. It cleaves pre-tRNA at the 5'- and 3'-splice sites to release the intron. The products are an intron and two tRNA half-molecules bearing 2',3'-cyclic phosphate and 5'-OH termini. There are no conserved sequences at the splice sites, but the intron is invariably located at the same site in the gene, placing the splice sites an invariant distance from the constant structural features of the tRNA body.</text>
</comment>
<dbReference type="Pfam" id="PF26577">
    <property type="entry name" value="TSEN34_N"/>
    <property type="match status" value="1"/>
</dbReference>
<feature type="domain" description="tRNA intron endonuclease catalytic" evidence="5">
    <location>
        <begin position="192"/>
        <end position="275"/>
    </location>
</feature>
<dbReference type="InterPro" id="IPR016690">
    <property type="entry name" value="TSEN34"/>
</dbReference>
<sequence>MDVSRDREDAICLIEMNGTAYIWSAEDWLRLRKLRIMGTFIGNLAALSKQDKIAALPLALLREETTLLLEKGFACLKSLPNINQPPSEELRQQSMAHRTKVLSDQVEILKSERKREIASKIDVIVTGKVAKRKSQCEISQELEKEEILKKEFDKIDVCKDITLAVNISTRDPWIEDTDMKEYCSKQTTLDADIKYLVFKDLWERGYYITLGEKFGGDYLAYPGDPIKFHAFFVIICLEKCKKLQMQNIITYGRLGQSVKKTVVLSYLDNTDKVSYQSIQWSGF</sequence>
<evidence type="ECO:0000313" key="8">
    <source>
        <dbReference type="Proteomes" id="UP001359485"/>
    </source>
</evidence>
<keyword evidence="3 4" id="KW-0456">Lyase</keyword>
<dbReference type="SUPFAM" id="SSF53032">
    <property type="entry name" value="tRNA-intron endonuclease catalytic domain-like"/>
    <property type="match status" value="1"/>
</dbReference>
<dbReference type="PIRSF" id="PIRSF017250">
    <property type="entry name" value="tRNA_splic_SEN34"/>
    <property type="match status" value="1"/>
</dbReference>
<dbReference type="Proteomes" id="UP001359485">
    <property type="component" value="Unassembled WGS sequence"/>
</dbReference>
<evidence type="ECO:0000256" key="1">
    <source>
        <dbReference type="ARBA" id="ARBA00008078"/>
    </source>
</evidence>
<dbReference type="CDD" id="cd22363">
    <property type="entry name" value="tRNA-intron_lyase_C"/>
    <property type="match status" value="1"/>
</dbReference>
<keyword evidence="2 4" id="KW-0819">tRNA processing</keyword>
<protein>
    <recommendedName>
        <fullName evidence="4">tRNA-splicing endonuclease subunit Sen34</fullName>
        <ecNumber evidence="4">4.6.1.16</ecNumber>
    </recommendedName>
</protein>
<evidence type="ECO:0000259" key="6">
    <source>
        <dbReference type="Pfam" id="PF26577"/>
    </source>
</evidence>
<dbReference type="PANTHER" id="PTHR13070">
    <property type="entry name" value="TRNA-SPLICING ENDONUCLEASE SUBUNIT SEN34-RELATED"/>
    <property type="match status" value="1"/>
</dbReference>
<dbReference type="InterPro" id="IPR036167">
    <property type="entry name" value="tRNA_intron_Endo_cat-like_sf"/>
</dbReference>
<evidence type="ECO:0000259" key="5">
    <source>
        <dbReference type="Pfam" id="PF01974"/>
    </source>
</evidence>
<comment type="similarity">
    <text evidence="1 4">Belongs to the tRNA-intron endonuclease family.</text>
</comment>
<organism evidence="7 8">
    <name type="scientific">Polyplax serrata</name>
    <name type="common">Common mouse louse</name>
    <dbReference type="NCBI Taxonomy" id="468196"/>
    <lineage>
        <taxon>Eukaryota</taxon>
        <taxon>Metazoa</taxon>
        <taxon>Ecdysozoa</taxon>
        <taxon>Arthropoda</taxon>
        <taxon>Hexapoda</taxon>
        <taxon>Insecta</taxon>
        <taxon>Pterygota</taxon>
        <taxon>Neoptera</taxon>
        <taxon>Paraneoptera</taxon>
        <taxon>Psocodea</taxon>
        <taxon>Troctomorpha</taxon>
        <taxon>Phthiraptera</taxon>
        <taxon>Anoplura</taxon>
        <taxon>Polyplacidae</taxon>
        <taxon>Polyplax</taxon>
    </lineage>
</organism>
<reference evidence="7 8" key="1">
    <citation type="submission" date="2023-09" db="EMBL/GenBank/DDBJ databases">
        <title>Genomes of two closely related lineages of the louse Polyplax serrata with different host specificities.</title>
        <authorList>
            <person name="Martinu J."/>
            <person name="Tarabai H."/>
            <person name="Stefka J."/>
            <person name="Hypsa V."/>
        </authorList>
    </citation>
    <scope>NUCLEOTIDE SEQUENCE [LARGE SCALE GENOMIC DNA]</scope>
    <source>
        <strain evidence="7">98ZLc_SE</strain>
    </source>
</reference>
<dbReference type="Gene3D" id="3.40.1350.10">
    <property type="match status" value="1"/>
</dbReference>
<evidence type="ECO:0000256" key="2">
    <source>
        <dbReference type="ARBA" id="ARBA00022694"/>
    </source>
</evidence>
<dbReference type="NCBIfam" id="TIGR00324">
    <property type="entry name" value="endA"/>
    <property type="match status" value="1"/>
</dbReference>
<gene>
    <name evidence="7" type="ORF">RUM44_010320</name>
</gene>
<dbReference type="InterPro" id="IPR006677">
    <property type="entry name" value="tRNA_intron_Endonuc_cat-like"/>
</dbReference>
<dbReference type="InterPro" id="IPR059049">
    <property type="entry name" value="TSEN34_N"/>
</dbReference>
<dbReference type="EMBL" id="JAWJWF010000045">
    <property type="protein sequence ID" value="KAK6627841.1"/>
    <property type="molecule type" value="Genomic_DNA"/>
</dbReference>
<evidence type="ECO:0000313" key="7">
    <source>
        <dbReference type="EMBL" id="KAK6627841.1"/>
    </source>
</evidence>
<dbReference type="InterPro" id="IPR006676">
    <property type="entry name" value="tRNA_splic"/>
</dbReference>
<feature type="domain" description="TSEN34 N-terminal" evidence="6">
    <location>
        <begin position="15"/>
        <end position="77"/>
    </location>
</feature>